<sequence>MVEEDKAIVPKSEVFLEMDRQDQLQIVAEAMGGVVEELVYVVQGKKGLSYKGVNLIAFYMGDIGVEPWVDWQRIQMDNQMYWSATVSRV</sequence>
<accession>X1KNC6</accession>
<gene>
    <name evidence="1" type="ORF">S03H2_61434</name>
</gene>
<evidence type="ECO:0000313" key="1">
    <source>
        <dbReference type="EMBL" id="GAH83513.1"/>
    </source>
</evidence>
<proteinExistence type="predicted"/>
<comment type="caution">
    <text evidence="1">The sequence shown here is derived from an EMBL/GenBank/DDBJ whole genome shotgun (WGS) entry which is preliminary data.</text>
</comment>
<reference evidence="1" key="1">
    <citation type="journal article" date="2014" name="Front. Microbiol.">
        <title>High frequency of phylogenetically diverse reductive dehalogenase-homologous genes in deep subseafloor sedimentary metagenomes.</title>
        <authorList>
            <person name="Kawai M."/>
            <person name="Futagami T."/>
            <person name="Toyoda A."/>
            <person name="Takaki Y."/>
            <person name="Nishi S."/>
            <person name="Hori S."/>
            <person name="Arai W."/>
            <person name="Tsubouchi T."/>
            <person name="Morono Y."/>
            <person name="Uchiyama I."/>
            <person name="Ito T."/>
            <person name="Fujiyama A."/>
            <person name="Inagaki F."/>
            <person name="Takami H."/>
        </authorList>
    </citation>
    <scope>NUCLEOTIDE SEQUENCE</scope>
    <source>
        <strain evidence="1">Expedition CK06-06</strain>
    </source>
</reference>
<dbReference type="EMBL" id="BARU01039658">
    <property type="protein sequence ID" value="GAH83513.1"/>
    <property type="molecule type" value="Genomic_DNA"/>
</dbReference>
<protein>
    <submittedName>
        <fullName evidence="1">Uncharacterized protein</fullName>
    </submittedName>
</protein>
<name>X1KNC6_9ZZZZ</name>
<organism evidence="1">
    <name type="scientific">marine sediment metagenome</name>
    <dbReference type="NCBI Taxonomy" id="412755"/>
    <lineage>
        <taxon>unclassified sequences</taxon>
        <taxon>metagenomes</taxon>
        <taxon>ecological metagenomes</taxon>
    </lineage>
</organism>
<dbReference type="AlphaFoldDB" id="X1KNC6"/>